<evidence type="ECO:0000313" key="1">
    <source>
        <dbReference type="EMBL" id="SFN95099.1"/>
    </source>
</evidence>
<sequence>MIRKMSFKVLLIISVMVLFHSCNDKKAEDLQGVLAKKESQTSSMLIGEKGFESAKLDYLIAHDYTKALYIIDKEEAEFNNIIKDIEKVDTDGIQKGKEVQQAAIGYYVVLKELFMFSRKEIEQEKLMRYSKDEKVIRAAQDKMLELGREKQQLYQKVFKADEKLFTLKRQFESENKLK</sequence>
<accession>A0A1I5D7B8</accession>
<name>A0A1I5D7B8_CHROL</name>
<evidence type="ECO:0000313" key="2">
    <source>
        <dbReference type="Proteomes" id="UP000198769"/>
    </source>
</evidence>
<gene>
    <name evidence="1" type="ORF">SAMN05421594_4846</name>
</gene>
<dbReference type="Proteomes" id="UP000198769">
    <property type="component" value="Unassembled WGS sequence"/>
</dbReference>
<protein>
    <submittedName>
        <fullName evidence="1">Uncharacterized protein</fullName>
    </submittedName>
</protein>
<dbReference type="OrthoDB" id="762784at2"/>
<keyword evidence="2" id="KW-1185">Reference proteome</keyword>
<organism evidence="1 2">
    <name type="scientific">Chryseobacterium oleae</name>
    <dbReference type="NCBI Taxonomy" id="491207"/>
    <lineage>
        <taxon>Bacteria</taxon>
        <taxon>Pseudomonadati</taxon>
        <taxon>Bacteroidota</taxon>
        <taxon>Flavobacteriia</taxon>
        <taxon>Flavobacteriales</taxon>
        <taxon>Weeksellaceae</taxon>
        <taxon>Chryseobacterium group</taxon>
        <taxon>Chryseobacterium</taxon>
    </lineage>
</organism>
<dbReference type="AlphaFoldDB" id="A0A1I5D7B8"/>
<dbReference type="RefSeq" id="WP_139222111.1">
    <property type="nucleotide sequence ID" value="NZ_FOVD01000012.1"/>
</dbReference>
<dbReference type="EMBL" id="FOVD01000012">
    <property type="protein sequence ID" value="SFN95099.1"/>
    <property type="molecule type" value="Genomic_DNA"/>
</dbReference>
<reference evidence="2" key="1">
    <citation type="submission" date="2016-10" db="EMBL/GenBank/DDBJ databases">
        <authorList>
            <person name="Varghese N."/>
            <person name="Submissions S."/>
        </authorList>
    </citation>
    <scope>NUCLEOTIDE SEQUENCE [LARGE SCALE GENOMIC DNA]</scope>
    <source>
        <strain evidence="2">DSM 25575</strain>
    </source>
</reference>
<proteinExistence type="predicted"/>